<keyword evidence="4 9" id="KW-1133">Transmembrane helix</keyword>
<sequence>MMRRLYQCQDQSEHHMLLLEDDIIPTETSDASSSPVDEYLIRCFKHETAKIIAGVMLTSILVTSVAAPLTFIWGATWKRWELVPGGMKILVTDVMMDVVFLVTCLLSLNTSYMDPKYRMEVVDRRKIVRRYMGSKLYIWMIFTTTCHFWTSAAQAPMLINVVKTTRVWQFFDLPDALIWWRDRRRYRFGRLVLLLVAGAHCVACLLAWGTGYREIAEEQGYDQFETNFNGETISGYHSLYWMALVESVFLLTGGLDNPVGDGSMRDRNFGSLVFVTIMGPVGCLIVAIVISLVTREQTLKYALDMHHEEKKAFMKRAMDTLMIPSNLQRRVFSLHYFQRMSHDKLALKELLKSENLSKPLELSLRLFIYRRVVMSGFFDTTHQNYILEVVRVLEDHIYIPGDYVCRRGEMGNEMFFVNQGELGVLVPGLPAGSEGVQDVENAIAVGTKKSGEYFGEIVLIKRTARTAWVRANGYVVCAVLTRDNVEMIWKFFPCEREKVVKSVTAIVCKDRWRAVRNKVGDMRSTMAGVKRANTQERGGFASDQTEALSAGAGTPAAAGGADRAGFDGVAGGAGGTATGAGAPTRLSLNVKEALDAENNEAAAALDSPEERSEGLLRRRGLSPATGGASAAMRGLACLAAVLPQALSEEASSAAWPGALEWPGFLGEADGETVPAAVLNDPASPCGLAHQAVLRTVERGTEEAAAALGLFVERVPQLLEALELQGYATDSEGAVTPYAVLFGGAAQTLRRALDGAQLLGLVAMARKRCFSSAARLALGQGLLPLSDALRQQLSTMWWMFDIGQYSNTNSPAKHLEAVLKTLRHVEAMFGHLASALPGALADDSLFWGHEAHGMFINSTVVYRTLFPESAIVDKGLLRRLLRILPPGASLADFGSLDGQYSKWLNDTGWVTAFAFDGVEGVTELTGGAVTQADLAEELAVPWHPGPFDWVLCLEVAEHVPPEREHVFLSNLARHAGQGLVLSWAPPGIEGEGHVNCLELEESRRRVEALGLVQDEAATAELRAASHVPWISASVAVYRRRGVT</sequence>
<evidence type="ECO:0000256" key="4">
    <source>
        <dbReference type="ARBA" id="ARBA00022989"/>
    </source>
</evidence>
<dbReference type="CDD" id="cd00038">
    <property type="entry name" value="CAP_ED"/>
    <property type="match status" value="1"/>
</dbReference>
<keyword evidence="5" id="KW-0406">Ion transport</keyword>
<dbReference type="SMART" id="SM00100">
    <property type="entry name" value="cNMP"/>
    <property type="match status" value="1"/>
</dbReference>
<dbReference type="SUPFAM" id="SSF53335">
    <property type="entry name" value="S-adenosyl-L-methionine-dependent methyltransferases"/>
    <property type="match status" value="1"/>
</dbReference>
<comment type="caution">
    <text evidence="11">The sequence shown here is derived from an EMBL/GenBank/DDBJ whole genome shotgun (WGS) entry which is preliminary data.</text>
</comment>
<reference evidence="11" key="1">
    <citation type="submission" date="2023-10" db="EMBL/GenBank/DDBJ databases">
        <authorList>
            <person name="Chen Y."/>
            <person name="Shah S."/>
            <person name="Dougan E. K."/>
            <person name="Thang M."/>
            <person name="Chan C."/>
        </authorList>
    </citation>
    <scope>NUCLEOTIDE SEQUENCE [LARGE SCALE GENOMIC DNA]</scope>
</reference>
<dbReference type="EMBL" id="CAUYUJ010017071">
    <property type="protein sequence ID" value="CAK0871459.1"/>
    <property type="molecule type" value="Genomic_DNA"/>
</dbReference>
<dbReference type="InterPro" id="IPR018488">
    <property type="entry name" value="cNMP-bd_CS"/>
</dbReference>
<dbReference type="InterPro" id="IPR014710">
    <property type="entry name" value="RmlC-like_jellyroll"/>
</dbReference>
<keyword evidence="3 9" id="KW-0812">Transmembrane</keyword>
<proteinExistence type="predicted"/>
<keyword evidence="7" id="KW-1071">Ligand-gated ion channel</keyword>
<evidence type="ECO:0000259" key="10">
    <source>
        <dbReference type="PROSITE" id="PS50042"/>
    </source>
</evidence>
<dbReference type="Proteomes" id="UP001189429">
    <property type="component" value="Unassembled WGS sequence"/>
</dbReference>
<keyword evidence="12" id="KW-1185">Reference proteome</keyword>
<evidence type="ECO:0000313" key="12">
    <source>
        <dbReference type="Proteomes" id="UP001189429"/>
    </source>
</evidence>
<evidence type="ECO:0000256" key="1">
    <source>
        <dbReference type="ARBA" id="ARBA00004141"/>
    </source>
</evidence>
<accession>A0ABN9VEB5</accession>
<keyword evidence="2" id="KW-0813">Transport</keyword>
<feature type="transmembrane region" description="Helical" evidence="9">
    <location>
        <begin position="272"/>
        <end position="293"/>
    </location>
</feature>
<evidence type="ECO:0000256" key="7">
    <source>
        <dbReference type="ARBA" id="ARBA00023286"/>
    </source>
</evidence>
<evidence type="ECO:0000256" key="9">
    <source>
        <dbReference type="SAM" id="Phobius"/>
    </source>
</evidence>
<dbReference type="PANTHER" id="PTHR45638">
    <property type="entry name" value="CYCLIC NUCLEOTIDE-GATED CATION CHANNEL SUBUNIT A"/>
    <property type="match status" value="1"/>
</dbReference>
<protein>
    <recommendedName>
        <fullName evidence="10">Cyclic nucleotide-binding domain-containing protein</fullName>
    </recommendedName>
</protein>
<dbReference type="PROSITE" id="PS50042">
    <property type="entry name" value="CNMP_BINDING_3"/>
    <property type="match status" value="1"/>
</dbReference>
<comment type="subcellular location">
    <subcellularLocation>
        <location evidence="1">Membrane</location>
        <topology evidence="1">Multi-pass membrane protein</topology>
    </subcellularLocation>
</comment>
<evidence type="ECO:0000256" key="5">
    <source>
        <dbReference type="ARBA" id="ARBA00023065"/>
    </source>
</evidence>
<dbReference type="Gene3D" id="2.60.120.10">
    <property type="entry name" value="Jelly Rolls"/>
    <property type="match status" value="1"/>
</dbReference>
<evidence type="ECO:0000256" key="3">
    <source>
        <dbReference type="ARBA" id="ARBA00022692"/>
    </source>
</evidence>
<feature type="transmembrane region" description="Helical" evidence="9">
    <location>
        <begin position="188"/>
        <end position="208"/>
    </location>
</feature>
<dbReference type="InterPro" id="IPR018490">
    <property type="entry name" value="cNMP-bd_dom_sf"/>
</dbReference>
<feature type="transmembrane region" description="Helical" evidence="9">
    <location>
        <begin position="94"/>
        <end position="115"/>
    </location>
</feature>
<dbReference type="PROSITE" id="PS00888">
    <property type="entry name" value="CNMP_BINDING_1"/>
    <property type="match status" value="1"/>
</dbReference>
<evidence type="ECO:0000256" key="8">
    <source>
        <dbReference type="ARBA" id="ARBA00023303"/>
    </source>
</evidence>
<evidence type="ECO:0000256" key="2">
    <source>
        <dbReference type="ARBA" id="ARBA00022448"/>
    </source>
</evidence>
<dbReference type="PANTHER" id="PTHR45638:SF11">
    <property type="entry name" value="CYCLIC NUCLEOTIDE-GATED CATION CHANNEL SUBUNIT A"/>
    <property type="match status" value="1"/>
</dbReference>
<evidence type="ECO:0000256" key="6">
    <source>
        <dbReference type="ARBA" id="ARBA00023136"/>
    </source>
</evidence>
<keyword evidence="8" id="KW-0407">Ion channel</keyword>
<dbReference type="InterPro" id="IPR050866">
    <property type="entry name" value="CNG_cation_channel"/>
</dbReference>
<dbReference type="Gene3D" id="3.40.50.150">
    <property type="entry name" value="Vaccinia Virus protein VP39"/>
    <property type="match status" value="1"/>
</dbReference>
<feature type="domain" description="Cyclic nucleotide-binding" evidence="10">
    <location>
        <begin position="377"/>
        <end position="488"/>
    </location>
</feature>
<keyword evidence="6 9" id="KW-0472">Membrane</keyword>
<dbReference type="SUPFAM" id="SSF51206">
    <property type="entry name" value="cAMP-binding domain-like"/>
    <property type="match status" value="1"/>
</dbReference>
<dbReference type="Pfam" id="PF00027">
    <property type="entry name" value="cNMP_binding"/>
    <property type="match status" value="1"/>
</dbReference>
<name>A0ABN9VEB5_9DINO</name>
<dbReference type="InterPro" id="IPR000595">
    <property type="entry name" value="cNMP-bd_dom"/>
</dbReference>
<organism evidence="11 12">
    <name type="scientific">Prorocentrum cordatum</name>
    <dbReference type="NCBI Taxonomy" id="2364126"/>
    <lineage>
        <taxon>Eukaryota</taxon>
        <taxon>Sar</taxon>
        <taxon>Alveolata</taxon>
        <taxon>Dinophyceae</taxon>
        <taxon>Prorocentrales</taxon>
        <taxon>Prorocentraceae</taxon>
        <taxon>Prorocentrum</taxon>
    </lineage>
</organism>
<gene>
    <name evidence="11" type="ORF">PCOR1329_LOCUS57291</name>
</gene>
<feature type="transmembrane region" description="Helical" evidence="9">
    <location>
        <begin position="51"/>
        <end position="74"/>
    </location>
</feature>
<dbReference type="InterPro" id="IPR029063">
    <property type="entry name" value="SAM-dependent_MTases_sf"/>
</dbReference>
<evidence type="ECO:0000313" key="11">
    <source>
        <dbReference type="EMBL" id="CAK0871459.1"/>
    </source>
</evidence>